<dbReference type="Gene3D" id="3.40.50.300">
    <property type="entry name" value="P-loop containing nucleotide triphosphate hydrolases"/>
    <property type="match status" value="1"/>
</dbReference>
<sequence>MTHKLISNKINFVCRSNFCFSLEKITIFKQELLEKYQRSWKTLRPVPYNTEVHYTVNEIYVASDIQCLEKAAHGEDGKLPIWQKLQSHKFLDPLCQSPYRLVLEGEPGYGKTYLGYLFAYEWSTAASNSPMKDVDIYILLRLRYLNDFSSIPKAIKKMLLPGNSSITDEDVASILFHSKSVVMYLDGFDRDDGTLRRGNFKTVTNFVGSLINCFHCKMSTVSDEHSAIKALCFDALSGDENFGVLWTKDEICCKLGKKVYEEYRGVGILVEKAFSRYNPSSCPNENNGVQYETKVRFFHGIFCQWYAAQALAEVITNSNHEDWMEYLNRINPYDHQYVYRFACGINREVAKGLIRCFRDCKKEDKFTILCIQEQTGNFGEVRDTIKQICSSSVSIDAYDTLFLQNSTVGLLKFAASDNVKNNSYLCIFKDKNEVAVDWKTPVHGCDWYSLDLKSGKWQRKGEIMSKEQYARMIHFSSCFKNHVEYLNGSIAEVKQIKDFQEDLPNCGENVTRLKQITGNHRPLRSLLRIF</sequence>
<comment type="caution">
    <text evidence="1">The sequence shown here is derived from an EMBL/GenBank/DDBJ whole genome shotgun (WGS) entry which is preliminary data.</text>
</comment>
<dbReference type="OrthoDB" id="6059234at2759"/>
<name>A0A9Q0Y9W1_HOLLE</name>
<accession>A0A9Q0Y9W1</accession>
<evidence type="ECO:0000313" key="2">
    <source>
        <dbReference type="Proteomes" id="UP001152320"/>
    </source>
</evidence>
<keyword evidence="2" id="KW-1185">Reference proteome</keyword>
<dbReference type="Proteomes" id="UP001152320">
    <property type="component" value="Unassembled WGS sequence"/>
</dbReference>
<reference evidence="1" key="1">
    <citation type="submission" date="2021-10" db="EMBL/GenBank/DDBJ databases">
        <title>Tropical sea cucumber genome reveals ecological adaptation and Cuvierian tubules defense mechanism.</title>
        <authorList>
            <person name="Chen T."/>
        </authorList>
    </citation>
    <scope>NUCLEOTIDE SEQUENCE</scope>
    <source>
        <strain evidence="1">Nanhai2018</strain>
        <tissue evidence="1">Muscle</tissue>
    </source>
</reference>
<organism evidence="1 2">
    <name type="scientific">Holothuria leucospilota</name>
    <name type="common">Black long sea cucumber</name>
    <name type="synonym">Mertensiothuria leucospilota</name>
    <dbReference type="NCBI Taxonomy" id="206669"/>
    <lineage>
        <taxon>Eukaryota</taxon>
        <taxon>Metazoa</taxon>
        <taxon>Echinodermata</taxon>
        <taxon>Eleutherozoa</taxon>
        <taxon>Echinozoa</taxon>
        <taxon>Holothuroidea</taxon>
        <taxon>Aspidochirotacea</taxon>
        <taxon>Aspidochirotida</taxon>
        <taxon>Holothuriidae</taxon>
        <taxon>Holothuria</taxon>
    </lineage>
</organism>
<dbReference type="AlphaFoldDB" id="A0A9Q0Y9W1"/>
<evidence type="ECO:0008006" key="3">
    <source>
        <dbReference type="Google" id="ProtNLM"/>
    </source>
</evidence>
<gene>
    <name evidence="1" type="ORF">HOLleu_42986</name>
</gene>
<dbReference type="PANTHER" id="PTHR46312:SF2">
    <property type="entry name" value="NUCLEOTIDE-BINDING OLIGOMERIZATION DOMAIN-CONTAINING PROTEIN 2-LIKE"/>
    <property type="match status" value="1"/>
</dbReference>
<dbReference type="EMBL" id="JAIZAY010000178">
    <property type="protein sequence ID" value="KAJ8018817.1"/>
    <property type="molecule type" value="Genomic_DNA"/>
</dbReference>
<protein>
    <recommendedName>
        <fullName evidence="3">NACHT domain-containing protein</fullName>
    </recommendedName>
</protein>
<evidence type="ECO:0000313" key="1">
    <source>
        <dbReference type="EMBL" id="KAJ8018817.1"/>
    </source>
</evidence>
<dbReference type="PANTHER" id="PTHR46312">
    <property type="entry name" value="NACHT DOMAIN-CONTAINING PROTEIN"/>
    <property type="match status" value="1"/>
</dbReference>
<dbReference type="InterPro" id="IPR027417">
    <property type="entry name" value="P-loop_NTPase"/>
</dbReference>
<proteinExistence type="predicted"/>